<dbReference type="AlphaFoldDB" id="A0AAU8DN55"/>
<dbReference type="Pfam" id="PF00817">
    <property type="entry name" value="IMS"/>
    <property type="match status" value="1"/>
</dbReference>
<protein>
    <submittedName>
        <fullName evidence="5">DNA polymerase IV</fullName>
        <ecNumber evidence="5">2.7.7.7</ecNumber>
    </submittedName>
</protein>
<name>A0AAU8DN55_9ACTN</name>
<keyword evidence="5" id="KW-0808">Transferase</keyword>
<dbReference type="EC" id="2.7.7.7" evidence="5"/>
<dbReference type="GO" id="GO:0005829">
    <property type="term" value="C:cytosol"/>
    <property type="evidence" value="ECO:0007669"/>
    <property type="project" value="TreeGrafter"/>
</dbReference>
<evidence type="ECO:0000256" key="3">
    <source>
        <dbReference type="ARBA" id="ARBA00049244"/>
    </source>
</evidence>
<comment type="similarity">
    <text evidence="1">Belongs to the DNA polymerase type-Y family.</text>
</comment>
<dbReference type="Gene3D" id="3.30.70.270">
    <property type="match status" value="1"/>
</dbReference>
<dbReference type="GO" id="GO:0009432">
    <property type="term" value="P:SOS response"/>
    <property type="evidence" value="ECO:0007669"/>
    <property type="project" value="TreeGrafter"/>
</dbReference>
<evidence type="ECO:0000256" key="1">
    <source>
        <dbReference type="ARBA" id="ARBA00010945"/>
    </source>
</evidence>
<comment type="catalytic activity">
    <reaction evidence="3">
        <text>DNA(n) + a 2'-deoxyribonucleoside 5'-triphosphate = DNA(n+1) + diphosphate</text>
        <dbReference type="Rhea" id="RHEA:22508"/>
        <dbReference type="Rhea" id="RHEA-COMP:17339"/>
        <dbReference type="Rhea" id="RHEA-COMP:17340"/>
        <dbReference type="ChEBI" id="CHEBI:33019"/>
        <dbReference type="ChEBI" id="CHEBI:61560"/>
        <dbReference type="ChEBI" id="CHEBI:173112"/>
        <dbReference type="EC" id="2.7.7.7"/>
    </reaction>
</comment>
<dbReference type="InterPro" id="IPR043502">
    <property type="entry name" value="DNA/RNA_pol_sf"/>
</dbReference>
<dbReference type="GO" id="GO:0006281">
    <property type="term" value="P:DNA repair"/>
    <property type="evidence" value="ECO:0007669"/>
    <property type="project" value="InterPro"/>
</dbReference>
<dbReference type="PANTHER" id="PTHR11076">
    <property type="entry name" value="DNA REPAIR POLYMERASE UMUC / TRANSFERASE FAMILY MEMBER"/>
    <property type="match status" value="1"/>
</dbReference>
<dbReference type="GO" id="GO:0003684">
    <property type="term" value="F:damaged DNA binding"/>
    <property type="evidence" value="ECO:0007669"/>
    <property type="project" value="InterPro"/>
</dbReference>
<dbReference type="Gene3D" id="1.10.150.20">
    <property type="entry name" value="5' to 3' exonuclease, C-terminal subdomain"/>
    <property type="match status" value="1"/>
</dbReference>
<evidence type="ECO:0000256" key="2">
    <source>
        <dbReference type="ARBA" id="ARBA00025589"/>
    </source>
</evidence>
<keyword evidence="5" id="KW-0548">Nucleotidyltransferase</keyword>
<proteinExistence type="inferred from homology"/>
<dbReference type="EMBL" id="CP159218">
    <property type="protein sequence ID" value="XCG63706.1"/>
    <property type="molecule type" value="Genomic_DNA"/>
</dbReference>
<dbReference type="InterPro" id="IPR022880">
    <property type="entry name" value="DNApol_IV"/>
</dbReference>
<dbReference type="PANTHER" id="PTHR11076:SF33">
    <property type="entry name" value="DNA POLYMERASE KAPPA"/>
    <property type="match status" value="1"/>
</dbReference>
<dbReference type="InterPro" id="IPR017961">
    <property type="entry name" value="DNA_pol_Y-fam_little_finger"/>
</dbReference>
<dbReference type="GO" id="GO:0003887">
    <property type="term" value="F:DNA-directed DNA polymerase activity"/>
    <property type="evidence" value="ECO:0007669"/>
    <property type="project" value="UniProtKB-EC"/>
</dbReference>
<dbReference type="PROSITE" id="PS50173">
    <property type="entry name" value="UMUC"/>
    <property type="match status" value="1"/>
</dbReference>
<dbReference type="Pfam" id="PF11799">
    <property type="entry name" value="IMS_C"/>
    <property type="match status" value="1"/>
</dbReference>
<dbReference type="InterPro" id="IPR050116">
    <property type="entry name" value="DNA_polymerase-Y"/>
</dbReference>
<dbReference type="RefSeq" id="WP_353649321.1">
    <property type="nucleotide sequence ID" value="NZ_CP159218.1"/>
</dbReference>
<dbReference type="CDD" id="cd03586">
    <property type="entry name" value="PolY_Pol_IV_kappa"/>
    <property type="match status" value="1"/>
</dbReference>
<organism evidence="5">
    <name type="scientific">Nakamurella sp. A5-74</name>
    <dbReference type="NCBI Taxonomy" id="3158264"/>
    <lineage>
        <taxon>Bacteria</taxon>
        <taxon>Bacillati</taxon>
        <taxon>Actinomycetota</taxon>
        <taxon>Actinomycetes</taxon>
        <taxon>Nakamurellales</taxon>
        <taxon>Nakamurellaceae</taxon>
        <taxon>Nakamurella</taxon>
    </lineage>
</organism>
<accession>A0AAU8DN55</accession>
<evidence type="ECO:0000313" key="5">
    <source>
        <dbReference type="EMBL" id="XCG63706.1"/>
    </source>
</evidence>
<comment type="function">
    <text evidence="2">Poorly processive, error-prone DNA polymerase involved in untargeted mutagenesis. Copies undamaged DNA at stalled replication forks, which arise in vivo from mismatched or misaligned primer ends. These misaligned primers can be extended by PolIV. Exhibits no 3'-5' exonuclease (proofreading) activity. May be involved in translesional synthesis, in conjunction with the beta clamp from PolIII.</text>
</comment>
<dbReference type="SUPFAM" id="SSF56672">
    <property type="entry name" value="DNA/RNA polymerases"/>
    <property type="match status" value="1"/>
</dbReference>
<dbReference type="Gene3D" id="3.40.1170.60">
    <property type="match status" value="1"/>
</dbReference>
<dbReference type="InterPro" id="IPR001126">
    <property type="entry name" value="UmuC"/>
</dbReference>
<reference evidence="5" key="1">
    <citation type="submission" date="2024-05" db="EMBL/GenBank/DDBJ databases">
        <authorList>
            <person name="Cai S.Y."/>
            <person name="Jin L.M."/>
            <person name="Li H.R."/>
        </authorList>
    </citation>
    <scope>NUCLEOTIDE SEQUENCE</scope>
    <source>
        <strain evidence="5">A5-74</strain>
    </source>
</reference>
<sequence length="374" mass="40476">MAVEQMIESPLLEAETVRRILHADVDAFFASVELRDHPQFADAPFAVVTDPTTGVIASANYPARAYGIHGAMRVAEARRLCSHLHIVPMRAQEYHRASAQVFTLFRDYATAIQPGSLEEAFLDVGDRDPLATARELRRRARSELGLPLSIGIGRTKLIAKLASRRAKPDGVLLVDAGAEQSMRDALHLADVWGVGPVTRERLCAIGIHRVRDLDDRGVDELATVVGLAMARRLVSIALGTDDAAVTTPTPGRQISGERTVVPVSGDPAVVREFLRAAGSSALARIDERGRDVSRVEVLLTDPDRGTDGSRVQLPAPTADHEQLLDAAELLLSGLLDGRREPVLRARVTFTLAARQAPSRRASALVSDDQLPLFA</sequence>
<feature type="domain" description="UmuC" evidence="4">
    <location>
        <begin position="20"/>
        <end position="195"/>
    </location>
</feature>
<evidence type="ECO:0000259" key="4">
    <source>
        <dbReference type="PROSITE" id="PS50173"/>
    </source>
</evidence>
<gene>
    <name evidence="5" type="ORF">ABLG96_21400</name>
</gene>
<dbReference type="InterPro" id="IPR043128">
    <property type="entry name" value="Rev_trsase/Diguanyl_cyclase"/>
</dbReference>
<dbReference type="GO" id="GO:0042276">
    <property type="term" value="P:error-prone translesion synthesis"/>
    <property type="evidence" value="ECO:0007669"/>
    <property type="project" value="TreeGrafter"/>
</dbReference>